<organism evidence="1 2">
    <name type="scientific">Violaceomyces palustris</name>
    <dbReference type="NCBI Taxonomy" id="1673888"/>
    <lineage>
        <taxon>Eukaryota</taxon>
        <taxon>Fungi</taxon>
        <taxon>Dikarya</taxon>
        <taxon>Basidiomycota</taxon>
        <taxon>Ustilaginomycotina</taxon>
        <taxon>Ustilaginomycetes</taxon>
        <taxon>Violaceomycetales</taxon>
        <taxon>Violaceomycetaceae</taxon>
        <taxon>Violaceomyces</taxon>
    </lineage>
</organism>
<dbReference type="EMBL" id="KZ820401">
    <property type="protein sequence ID" value="PWN47548.1"/>
    <property type="molecule type" value="Genomic_DNA"/>
</dbReference>
<gene>
    <name evidence="1" type="ORF">IE53DRAFT_412961</name>
</gene>
<proteinExistence type="predicted"/>
<name>A0ACD0NP11_9BASI</name>
<sequence>MCRSREPQFSRPALLTAAAIFAFAIPCLATANYENSNVFRLDRPTSQVYSSMGSLISTEGPLTSDGSSLSFDNHAIGLTQRYDKGRVFLSFFVSLFGSVATLELLLFRMRSTGWSSSFHLLAAGCAFGGGTTWAMHFITWLRKGNNALFLDFKLNAVDFPIPLDEELAKRFKDNVSLSFEDAQALLVARGNHSLPLTFEGKYTALSLLMTVALMMIAFALMGFQSPLEIFLWIHPYLSRRMELKRTKDSTAEPTGLESFPSTPGSEIDHAGLIGPPRQRTNSSVSTLVATNDHHETPVPDASMQKWQWIRRLSMFSTATSCRRQDTSRDLVESTTKEQDGILALQKQETRVERIEACPPVGGAIPKPSGTELVGCMHKAEPQTAPRRKKVEILDSQENDLVIAEPEADGDRTFADSSVDEIWYSRASGWDRGRTMRLVFAGALAGGAVSGMHYVGNLSVLFIRFRYRARFVILSTFISTFIVVTVFFVLFDLLKPKLLHRLWTRILLAFLLSGGGCLMHYSATLGTQYYITSRQMAAILLEPGFWRAGRIPRMLTIEVAASATVALSCLLALIAWVSHRRAERRKTTVKQHVILALFLFDVKTLKLLVNEDGMVPHVDVGPLVIPPGETGSPFMSPKLPPALSPPQVAKGLKLKLWSRVLHPFGLGVEKEEAEPEVTKLYEGHPLFARAIRTTWAWQQPRGQRGSVCYSSATTETRSSKVLFPGTSTRRQSCPERMSTDGDDKILKDLEAFVIGGPLPKSRKSSIAADKPAAEAYHRDLKRSYFGGSLFPSRTRRQPSDEECKFELGSKLGLSRAEQLFEVWPSNPSTGKSTLGVLYDKIVRLGGELGERELLILARPIISSTEAFQLTRRNHVFLDAITAGRKINQHLGTEVGPRLVGEVQSFVQTGMTLAGQLRKGWLYCGLLVIQSHLYDGLHVAVEPQSRHSLPMIELGTLERPDGAQPSTSLGTLEELNEAMRPDFVRSKKGAGRLAGLLVQNLVTYLDTTQPAEVVSHLLSRLVIVPQIVPLLEESTSSTYPELQNAYTIVFKAALSPDVEFSSLCWSPWNVFSAQNELG</sequence>
<protein>
    <submittedName>
        <fullName evidence="1">Uncharacterized protein</fullName>
    </submittedName>
</protein>
<keyword evidence="2" id="KW-1185">Reference proteome</keyword>
<evidence type="ECO:0000313" key="2">
    <source>
        <dbReference type="Proteomes" id="UP000245626"/>
    </source>
</evidence>
<dbReference type="Proteomes" id="UP000245626">
    <property type="component" value="Unassembled WGS sequence"/>
</dbReference>
<evidence type="ECO:0000313" key="1">
    <source>
        <dbReference type="EMBL" id="PWN47548.1"/>
    </source>
</evidence>
<accession>A0ACD0NP11</accession>
<reference evidence="1 2" key="1">
    <citation type="journal article" date="2018" name="Mol. Biol. Evol.">
        <title>Broad Genomic Sampling Reveals a Smut Pathogenic Ancestry of the Fungal Clade Ustilaginomycotina.</title>
        <authorList>
            <person name="Kijpornyongpan T."/>
            <person name="Mondo S.J."/>
            <person name="Barry K."/>
            <person name="Sandor L."/>
            <person name="Lee J."/>
            <person name="Lipzen A."/>
            <person name="Pangilinan J."/>
            <person name="LaButti K."/>
            <person name="Hainaut M."/>
            <person name="Henrissat B."/>
            <person name="Grigoriev I.V."/>
            <person name="Spatafora J.W."/>
            <person name="Aime M.C."/>
        </authorList>
    </citation>
    <scope>NUCLEOTIDE SEQUENCE [LARGE SCALE GENOMIC DNA]</scope>
    <source>
        <strain evidence="1 2">SA 807</strain>
    </source>
</reference>